<evidence type="ECO:0000313" key="2">
    <source>
        <dbReference type="Proteomes" id="UP000543030"/>
    </source>
</evidence>
<keyword evidence="2" id="KW-1185">Reference proteome</keyword>
<organism evidence="1 2">
    <name type="scientific">Silvimonas terrae</name>
    <dbReference type="NCBI Taxonomy" id="300266"/>
    <lineage>
        <taxon>Bacteria</taxon>
        <taxon>Pseudomonadati</taxon>
        <taxon>Pseudomonadota</taxon>
        <taxon>Betaproteobacteria</taxon>
        <taxon>Neisseriales</taxon>
        <taxon>Chitinibacteraceae</taxon>
        <taxon>Silvimonas</taxon>
    </lineage>
</organism>
<evidence type="ECO:0008006" key="3">
    <source>
        <dbReference type="Google" id="ProtNLM"/>
    </source>
</evidence>
<dbReference type="AlphaFoldDB" id="A0A840RE51"/>
<protein>
    <recommendedName>
        <fullName evidence="3">Phage tail protein</fullName>
    </recommendedName>
</protein>
<name>A0A840RE51_9NEIS</name>
<accession>A0A840RE51</accession>
<comment type="caution">
    <text evidence="1">The sequence shown here is derived from an EMBL/GenBank/DDBJ whole genome shotgun (WGS) entry which is preliminary data.</text>
</comment>
<gene>
    <name evidence="1" type="ORF">HNQ50_001428</name>
</gene>
<dbReference type="Proteomes" id="UP000543030">
    <property type="component" value="Unassembled WGS sequence"/>
</dbReference>
<sequence length="71" mass="7943">MPKIYTKTCFSYNPASGEFQGETIAYLDPSTPGQYNLPASATWADPYELGDWGGQWPVWQGDRWALVLVAQ</sequence>
<reference evidence="1 2" key="1">
    <citation type="submission" date="2020-08" db="EMBL/GenBank/DDBJ databases">
        <title>Genomic Encyclopedia of Type Strains, Phase IV (KMG-IV): sequencing the most valuable type-strain genomes for metagenomic binning, comparative biology and taxonomic classification.</title>
        <authorList>
            <person name="Goeker M."/>
        </authorList>
    </citation>
    <scope>NUCLEOTIDE SEQUENCE [LARGE SCALE GENOMIC DNA]</scope>
    <source>
        <strain evidence="1 2">DSM 18233</strain>
    </source>
</reference>
<evidence type="ECO:0000313" key="1">
    <source>
        <dbReference type="EMBL" id="MBB5190706.1"/>
    </source>
</evidence>
<proteinExistence type="predicted"/>
<dbReference type="RefSeq" id="WP_184098954.1">
    <property type="nucleotide sequence ID" value="NZ_JACHHN010000002.1"/>
</dbReference>
<dbReference type="EMBL" id="JACHHN010000002">
    <property type="protein sequence ID" value="MBB5190706.1"/>
    <property type="molecule type" value="Genomic_DNA"/>
</dbReference>